<dbReference type="GO" id="GO:0070536">
    <property type="term" value="P:protein K63-linked deubiquitination"/>
    <property type="evidence" value="ECO:0007669"/>
    <property type="project" value="TreeGrafter"/>
</dbReference>
<accession>A0A8S2VNT4</accession>
<dbReference type="PANTHER" id="PTHR12947:SF13">
    <property type="entry name" value="FI19924P1"/>
    <property type="match status" value="1"/>
</dbReference>
<protein>
    <recommendedName>
        <fullName evidence="1">MPN domain-containing protein</fullName>
    </recommendedName>
</protein>
<sequence>MVEYIANNNLITLGWIHTHPTQTAFLSSVDLHTHLPYQMLMQEAVAIVISPKYN</sequence>
<dbReference type="SUPFAM" id="SSF102712">
    <property type="entry name" value="JAB1/MPN domain"/>
    <property type="match status" value="1"/>
</dbReference>
<feature type="non-terminal residue" evidence="2">
    <location>
        <position position="54"/>
    </location>
</feature>
<dbReference type="GO" id="GO:0061578">
    <property type="term" value="F:K63-linked deubiquitinase activity"/>
    <property type="evidence" value="ECO:0007669"/>
    <property type="project" value="TreeGrafter"/>
</dbReference>
<dbReference type="GO" id="GO:0005768">
    <property type="term" value="C:endosome"/>
    <property type="evidence" value="ECO:0007669"/>
    <property type="project" value="TreeGrafter"/>
</dbReference>
<evidence type="ECO:0000313" key="2">
    <source>
        <dbReference type="EMBL" id="CAF4393644.1"/>
    </source>
</evidence>
<dbReference type="PANTHER" id="PTHR12947">
    <property type="entry name" value="AMSH-LIKE PROTEASE"/>
    <property type="match status" value="1"/>
</dbReference>
<gene>
    <name evidence="2" type="ORF">GIL414_LOCUS29846</name>
</gene>
<dbReference type="Pfam" id="PF01398">
    <property type="entry name" value="JAB"/>
    <property type="match status" value="1"/>
</dbReference>
<dbReference type="PROSITE" id="PS50249">
    <property type="entry name" value="MPN"/>
    <property type="match status" value="1"/>
</dbReference>
<dbReference type="GO" id="GO:0016020">
    <property type="term" value="C:membrane"/>
    <property type="evidence" value="ECO:0007669"/>
    <property type="project" value="TreeGrafter"/>
</dbReference>
<dbReference type="Gene3D" id="3.40.140.10">
    <property type="entry name" value="Cytidine Deaminase, domain 2"/>
    <property type="match status" value="1"/>
</dbReference>
<dbReference type="InterPro" id="IPR000555">
    <property type="entry name" value="JAMM/MPN+_dom"/>
</dbReference>
<dbReference type="InterPro" id="IPR037518">
    <property type="entry name" value="MPN"/>
</dbReference>
<proteinExistence type="predicted"/>
<feature type="non-terminal residue" evidence="2">
    <location>
        <position position="1"/>
    </location>
</feature>
<dbReference type="Proteomes" id="UP000681720">
    <property type="component" value="Unassembled WGS sequence"/>
</dbReference>
<comment type="caution">
    <text evidence="2">The sequence shown here is derived from an EMBL/GenBank/DDBJ whole genome shotgun (WGS) entry which is preliminary data.</text>
</comment>
<feature type="domain" description="MPN" evidence="1">
    <location>
        <begin position="1"/>
        <end position="54"/>
    </location>
</feature>
<evidence type="ECO:0000313" key="3">
    <source>
        <dbReference type="Proteomes" id="UP000681720"/>
    </source>
</evidence>
<dbReference type="EMBL" id="CAJOBJ010055412">
    <property type="protein sequence ID" value="CAF4393644.1"/>
    <property type="molecule type" value="Genomic_DNA"/>
</dbReference>
<name>A0A8S2VNT4_9BILA</name>
<dbReference type="GO" id="GO:0008237">
    <property type="term" value="F:metallopeptidase activity"/>
    <property type="evidence" value="ECO:0007669"/>
    <property type="project" value="InterPro"/>
</dbReference>
<evidence type="ECO:0000259" key="1">
    <source>
        <dbReference type="PROSITE" id="PS50249"/>
    </source>
</evidence>
<organism evidence="2 3">
    <name type="scientific">Rotaria magnacalcarata</name>
    <dbReference type="NCBI Taxonomy" id="392030"/>
    <lineage>
        <taxon>Eukaryota</taxon>
        <taxon>Metazoa</taxon>
        <taxon>Spiralia</taxon>
        <taxon>Gnathifera</taxon>
        <taxon>Rotifera</taxon>
        <taxon>Eurotatoria</taxon>
        <taxon>Bdelloidea</taxon>
        <taxon>Philodinida</taxon>
        <taxon>Philodinidae</taxon>
        <taxon>Rotaria</taxon>
    </lineage>
</organism>
<dbReference type="AlphaFoldDB" id="A0A8S2VNT4"/>
<reference evidence="2" key="1">
    <citation type="submission" date="2021-02" db="EMBL/GenBank/DDBJ databases">
        <authorList>
            <person name="Nowell W R."/>
        </authorList>
    </citation>
    <scope>NUCLEOTIDE SEQUENCE</scope>
</reference>